<reference evidence="1 2" key="1">
    <citation type="submission" date="2014-10" db="EMBL/GenBank/DDBJ databases">
        <title>Draft genome of anammox bacterium scalindua brodae, obtained using differential coverage binning of sequence data from two enrichment reactors.</title>
        <authorList>
            <person name="Speth D.R."/>
            <person name="Russ L."/>
            <person name="Kartal B."/>
            <person name="Op den Camp H.J."/>
            <person name="Dutilh B.E."/>
            <person name="Jetten M.S."/>
        </authorList>
    </citation>
    <scope>NUCLEOTIDE SEQUENCE [LARGE SCALE GENOMIC DNA]</scope>
    <source>
        <strain evidence="1">RU1</strain>
    </source>
</reference>
<dbReference type="Proteomes" id="UP000030652">
    <property type="component" value="Unassembled WGS sequence"/>
</dbReference>
<protein>
    <submittedName>
        <fullName evidence="1">Uncharacterized protein</fullName>
    </submittedName>
</protein>
<name>A0A0B0EFQ0_9BACT</name>
<dbReference type="AlphaFoldDB" id="A0A0B0EFQ0"/>
<evidence type="ECO:0000313" key="1">
    <source>
        <dbReference type="EMBL" id="KHE90896.1"/>
    </source>
</evidence>
<accession>A0A0B0EFQ0</accession>
<organism evidence="1 2">
    <name type="scientific">Candidatus Scalindua brodae</name>
    <dbReference type="NCBI Taxonomy" id="237368"/>
    <lineage>
        <taxon>Bacteria</taxon>
        <taxon>Pseudomonadati</taxon>
        <taxon>Planctomycetota</taxon>
        <taxon>Candidatus Brocadiia</taxon>
        <taxon>Candidatus Brocadiales</taxon>
        <taxon>Candidatus Scalinduaceae</taxon>
        <taxon>Candidatus Scalindua</taxon>
    </lineage>
</organism>
<gene>
    <name evidence="1" type="ORF">SCABRO_03374</name>
</gene>
<sequence length="133" mass="15836">MTKINIDVIPEILSVHKFLLDTFKNITGMEKRSLVSKYLHFHFPNLFYIYDSRAVTSLRKFQKRKRVRLPQCEFDKEYATFFVKLHGWQQEIYEKTGADLTPREMDRLLLKRKEVISPNQQCVGTHETGVRKS</sequence>
<dbReference type="EMBL" id="JRYO01000228">
    <property type="protein sequence ID" value="KHE90896.1"/>
    <property type="molecule type" value="Genomic_DNA"/>
</dbReference>
<comment type="caution">
    <text evidence="1">The sequence shown here is derived from an EMBL/GenBank/DDBJ whole genome shotgun (WGS) entry which is preliminary data.</text>
</comment>
<proteinExistence type="predicted"/>
<evidence type="ECO:0000313" key="2">
    <source>
        <dbReference type="Proteomes" id="UP000030652"/>
    </source>
</evidence>